<dbReference type="RefSeq" id="WP_078810876.1">
    <property type="nucleotide sequence ID" value="NZ_FUWM01000024.1"/>
</dbReference>
<dbReference type="Proteomes" id="UP000190625">
    <property type="component" value="Unassembled WGS sequence"/>
</dbReference>
<dbReference type="GO" id="GO:0005829">
    <property type="term" value="C:cytosol"/>
    <property type="evidence" value="ECO:0007669"/>
    <property type="project" value="TreeGrafter"/>
</dbReference>
<dbReference type="CDD" id="cd06815">
    <property type="entry name" value="PLPDE_III_AR_like_1"/>
    <property type="match status" value="1"/>
</dbReference>
<dbReference type="GO" id="GO:0030170">
    <property type="term" value="F:pyridoxal phosphate binding"/>
    <property type="evidence" value="ECO:0007669"/>
    <property type="project" value="TreeGrafter"/>
</dbReference>
<keyword evidence="3" id="KW-0413">Isomerase</keyword>
<evidence type="ECO:0000256" key="2">
    <source>
        <dbReference type="ARBA" id="ARBA00022898"/>
    </source>
</evidence>
<organism evidence="5 6">
    <name type="scientific">Selenihalanaerobacter shriftii</name>
    <dbReference type="NCBI Taxonomy" id="142842"/>
    <lineage>
        <taxon>Bacteria</taxon>
        <taxon>Bacillati</taxon>
        <taxon>Bacillota</taxon>
        <taxon>Clostridia</taxon>
        <taxon>Halanaerobiales</taxon>
        <taxon>Halobacteroidaceae</taxon>
        <taxon>Selenihalanaerobacter</taxon>
    </lineage>
</organism>
<dbReference type="Pfam" id="PF01168">
    <property type="entry name" value="Ala_racemase_N"/>
    <property type="match status" value="1"/>
</dbReference>
<dbReference type="Gene3D" id="3.20.20.10">
    <property type="entry name" value="Alanine racemase"/>
    <property type="match status" value="1"/>
</dbReference>
<sequence>MKTPYLKISLEKIVENTRRIASWAGKDRVQILGVTKGVCGDPQVAQAMIRGGVKGLADSRIENIKQLKAYGFNLPLVLLRIPMLSEVSEVINYADISLNSQLEVISALNNEAMKKNKEHKIILMIDLGDRREGILPSQLEEKVTIINEDYSNIELLGLGTNLACFGGVLPTKENMNLLKELTVQAENILNSKLKIISGGNSSSLPLMRVSKLPKRVNQLRIGESILLGSNLIDGGHFSELNNDTFILGAEIVELQTKGALPEVPQGPNAFGERVAFKKKGERTRAILAIGRQDISPDGLTPCRLGVDIEGGSSDHLIIDITEVKEELQVGDILEFRVNYTSLLKAVISPYVDNRYLLN</sequence>
<dbReference type="PANTHER" id="PTHR30511:SF3">
    <property type="entry name" value="LYSINE RACEMASE"/>
    <property type="match status" value="1"/>
</dbReference>
<protein>
    <submittedName>
        <fullName evidence="5">Predicted amino acid racemase</fullName>
    </submittedName>
</protein>
<dbReference type="PANTHER" id="PTHR30511">
    <property type="entry name" value="ALANINE RACEMASE"/>
    <property type="match status" value="1"/>
</dbReference>
<evidence type="ECO:0000256" key="1">
    <source>
        <dbReference type="ARBA" id="ARBA00001933"/>
    </source>
</evidence>
<dbReference type="STRING" id="142842.SAMN02745118_02445"/>
<comment type="cofactor">
    <cofactor evidence="1">
        <name>pyridoxal 5'-phosphate</name>
        <dbReference type="ChEBI" id="CHEBI:597326"/>
    </cofactor>
</comment>
<keyword evidence="2" id="KW-0663">Pyridoxal phosphate</keyword>
<dbReference type="SUPFAM" id="SSF51419">
    <property type="entry name" value="PLP-binding barrel"/>
    <property type="match status" value="1"/>
</dbReference>
<dbReference type="AlphaFoldDB" id="A0A1T4Q5V8"/>
<keyword evidence="6" id="KW-1185">Reference proteome</keyword>
<dbReference type="InterPro" id="IPR029066">
    <property type="entry name" value="PLP-binding_barrel"/>
</dbReference>
<evidence type="ECO:0000256" key="3">
    <source>
        <dbReference type="ARBA" id="ARBA00023235"/>
    </source>
</evidence>
<evidence type="ECO:0000313" key="6">
    <source>
        <dbReference type="Proteomes" id="UP000190625"/>
    </source>
</evidence>
<dbReference type="EMBL" id="FUWM01000024">
    <property type="protein sequence ID" value="SJZ99054.1"/>
    <property type="molecule type" value="Genomic_DNA"/>
</dbReference>
<feature type="domain" description="Alanine racemase N-terminal" evidence="4">
    <location>
        <begin position="8"/>
        <end position="225"/>
    </location>
</feature>
<gene>
    <name evidence="5" type="ORF">SAMN02745118_02445</name>
</gene>
<name>A0A1T4Q5V8_9FIRM</name>
<accession>A0A1T4Q5V8</accession>
<evidence type="ECO:0000259" key="4">
    <source>
        <dbReference type="Pfam" id="PF01168"/>
    </source>
</evidence>
<proteinExistence type="predicted"/>
<evidence type="ECO:0000313" key="5">
    <source>
        <dbReference type="EMBL" id="SJZ99054.1"/>
    </source>
</evidence>
<dbReference type="InterPro" id="IPR001608">
    <property type="entry name" value="Ala_racemase_N"/>
</dbReference>
<dbReference type="OrthoDB" id="504078at2"/>
<dbReference type="InterPro" id="IPR000821">
    <property type="entry name" value="Ala_racemase"/>
</dbReference>
<reference evidence="6" key="1">
    <citation type="submission" date="2017-02" db="EMBL/GenBank/DDBJ databases">
        <authorList>
            <person name="Varghese N."/>
            <person name="Submissions S."/>
        </authorList>
    </citation>
    <scope>NUCLEOTIDE SEQUENCE [LARGE SCALE GENOMIC DNA]</scope>
    <source>
        <strain evidence="6">ATCC BAA-73</strain>
    </source>
</reference>
<dbReference type="GO" id="GO:0008784">
    <property type="term" value="F:alanine racemase activity"/>
    <property type="evidence" value="ECO:0007669"/>
    <property type="project" value="TreeGrafter"/>
</dbReference>